<comment type="pathway">
    <text evidence="4">Lipid metabolism.</text>
</comment>
<keyword evidence="11 18" id="KW-0812">Transmembrane</keyword>
<evidence type="ECO:0000256" key="11">
    <source>
        <dbReference type="ARBA" id="ARBA00022692"/>
    </source>
</evidence>
<evidence type="ECO:0000256" key="2">
    <source>
        <dbReference type="ARBA" id="ARBA00004651"/>
    </source>
</evidence>
<dbReference type="Proteomes" id="UP001597380">
    <property type="component" value="Unassembled WGS sequence"/>
</dbReference>
<name>A0ABW4XRM1_9GAMM</name>
<keyword evidence="9" id="KW-0444">Lipid biosynthesis</keyword>
<dbReference type="RefSeq" id="WP_345342076.1">
    <property type="nucleotide sequence ID" value="NZ_BAABLI010000033.1"/>
</dbReference>
<dbReference type="EMBL" id="JBHUHT010000029">
    <property type="protein sequence ID" value="MFD2097794.1"/>
    <property type="molecule type" value="Genomic_DNA"/>
</dbReference>
<dbReference type="PANTHER" id="PTHR46382">
    <property type="entry name" value="PHOSPHATIDATE CYTIDYLYLTRANSFERASE"/>
    <property type="match status" value="1"/>
</dbReference>
<evidence type="ECO:0000313" key="20">
    <source>
        <dbReference type="EMBL" id="MFD2097794.1"/>
    </source>
</evidence>
<comment type="subcellular location">
    <subcellularLocation>
        <location evidence="2">Cell membrane</location>
        <topology evidence="2">Multi-pass membrane protein</topology>
    </subcellularLocation>
</comment>
<proteinExistence type="inferred from homology"/>
<organism evidence="20 21">
    <name type="scientific">Corallincola platygyrae</name>
    <dbReference type="NCBI Taxonomy" id="1193278"/>
    <lineage>
        <taxon>Bacteria</taxon>
        <taxon>Pseudomonadati</taxon>
        <taxon>Pseudomonadota</taxon>
        <taxon>Gammaproteobacteria</taxon>
        <taxon>Alteromonadales</taxon>
        <taxon>Psychromonadaceae</taxon>
        <taxon>Corallincola</taxon>
    </lineage>
</organism>
<evidence type="ECO:0000256" key="18">
    <source>
        <dbReference type="RuleBase" id="RU003938"/>
    </source>
</evidence>
<evidence type="ECO:0000256" key="17">
    <source>
        <dbReference type="ARBA" id="ARBA00023264"/>
    </source>
</evidence>
<evidence type="ECO:0000256" key="5">
    <source>
        <dbReference type="ARBA" id="ARBA00010185"/>
    </source>
</evidence>
<keyword evidence="10 18" id="KW-0808">Transferase</keyword>
<keyword evidence="12 18" id="KW-0548">Nucleotidyltransferase</keyword>
<evidence type="ECO:0000256" key="14">
    <source>
        <dbReference type="ARBA" id="ARBA00023098"/>
    </source>
</evidence>
<evidence type="ECO:0000256" key="3">
    <source>
        <dbReference type="ARBA" id="ARBA00005119"/>
    </source>
</evidence>
<evidence type="ECO:0000256" key="12">
    <source>
        <dbReference type="ARBA" id="ARBA00022695"/>
    </source>
</evidence>
<comment type="pathway">
    <text evidence="3 18">Phospholipid metabolism; CDP-diacylglycerol biosynthesis; CDP-diacylglycerol from sn-glycerol 3-phosphate: step 3/3.</text>
</comment>
<gene>
    <name evidence="20" type="ORF">ACFSJ3_17520</name>
</gene>
<keyword evidence="15 19" id="KW-0472">Membrane</keyword>
<comment type="similarity">
    <text evidence="5 18">Belongs to the CDS family.</text>
</comment>
<keyword evidence="14" id="KW-0443">Lipid metabolism</keyword>
<keyword evidence="17" id="KW-1208">Phospholipid metabolism</keyword>
<keyword evidence="13 19" id="KW-1133">Transmembrane helix</keyword>
<evidence type="ECO:0000256" key="9">
    <source>
        <dbReference type="ARBA" id="ARBA00022516"/>
    </source>
</evidence>
<feature type="transmembrane region" description="Helical" evidence="19">
    <location>
        <begin position="196"/>
        <end position="216"/>
    </location>
</feature>
<evidence type="ECO:0000256" key="13">
    <source>
        <dbReference type="ARBA" id="ARBA00022989"/>
    </source>
</evidence>
<dbReference type="PROSITE" id="PS01315">
    <property type="entry name" value="CDS"/>
    <property type="match status" value="1"/>
</dbReference>
<dbReference type="EC" id="2.7.7.41" evidence="6 18"/>
<keyword evidence="8" id="KW-1003">Cell membrane</keyword>
<evidence type="ECO:0000256" key="19">
    <source>
        <dbReference type="SAM" id="Phobius"/>
    </source>
</evidence>
<dbReference type="Pfam" id="PF01148">
    <property type="entry name" value="CTP_transf_1"/>
    <property type="match status" value="1"/>
</dbReference>
<feature type="transmembrane region" description="Helical" evidence="19">
    <location>
        <begin position="56"/>
        <end position="74"/>
    </location>
</feature>
<dbReference type="InterPro" id="IPR000374">
    <property type="entry name" value="PC_trans"/>
</dbReference>
<evidence type="ECO:0000256" key="10">
    <source>
        <dbReference type="ARBA" id="ARBA00022679"/>
    </source>
</evidence>
<feature type="transmembrane region" description="Helical" evidence="19">
    <location>
        <begin position="222"/>
        <end position="244"/>
    </location>
</feature>
<evidence type="ECO:0000256" key="15">
    <source>
        <dbReference type="ARBA" id="ARBA00023136"/>
    </source>
</evidence>
<evidence type="ECO:0000313" key="21">
    <source>
        <dbReference type="Proteomes" id="UP001597380"/>
    </source>
</evidence>
<evidence type="ECO:0000256" key="16">
    <source>
        <dbReference type="ARBA" id="ARBA00023209"/>
    </source>
</evidence>
<reference evidence="21" key="1">
    <citation type="journal article" date="2019" name="Int. J. Syst. Evol. Microbiol.">
        <title>The Global Catalogue of Microorganisms (GCM) 10K type strain sequencing project: providing services to taxonomists for standard genome sequencing and annotation.</title>
        <authorList>
            <consortium name="The Broad Institute Genomics Platform"/>
            <consortium name="The Broad Institute Genome Sequencing Center for Infectious Disease"/>
            <person name="Wu L."/>
            <person name="Ma J."/>
        </authorList>
    </citation>
    <scope>NUCLEOTIDE SEQUENCE [LARGE SCALE GENOMIC DNA]</scope>
    <source>
        <strain evidence="21">CGMCC 1.10992</strain>
    </source>
</reference>
<feature type="transmembrane region" description="Helical" evidence="19">
    <location>
        <begin position="28"/>
        <end position="44"/>
    </location>
</feature>
<evidence type="ECO:0000256" key="6">
    <source>
        <dbReference type="ARBA" id="ARBA00012487"/>
    </source>
</evidence>
<feature type="transmembrane region" description="Helical" evidence="19">
    <location>
        <begin position="265"/>
        <end position="286"/>
    </location>
</feature>
<feature type="transmembrane region" description="Helical" evidence="19">
    <location>
        <begin position="153"/>
        <end position="175"/>
    </location>
</feature>
<evidence type="ECO:0000256" key="8">
    <source>
        <dbReference type="ARBA" id="ARBA00022475"/>
    </source>
</evidence>
<sequence>MLKQRIITAVALLVVALAALFYLSANGLAIAVGLVVWVAGWEWSKFCLLVNKLQRALFASVITAAFAGLCWQVPPQSLEAISSLPPYLLSVLIIGCLWWVAAVILVFSFPKSAVIWKSQTVLKFIAGLMTLLPFAIAVVLLRSTHAEKYGVWYGAELLLIVLAMVWAADSGAYFTGKQFGKRKLMPKVSPGKTIEGMLGGLCSAALVALGGAWTLKVAPSDWGYFVLASVLAVLASVFGDLAESMFKRQAGIKDSGRILPGHGGVLDRIDSLTAALPVFALCYWLWIG</sequence>
<accession>A0ABW4XRM1</accession>
<comment type="catalytic activity">
    <reaction evidence="1 18">
        <text>a 1,2-diacyl-sn-glycero-3-phosphate + CTP + H(+) = a CDP-1,2-diacyl-sn-glycerol + diphosphate</text>
        <dbReference type="Rhea" id="RHEA:16229"/>
        <dbReference type="ChEBI" id="CHEBI:15378"/>
        <dbReference type="ChEBI" id="CHEBI:33019"/>
        <dbReference type="ChEBI" id="CHEBI:37563"/>
        <dbReference type="ChEBI" id="CHEBI:58332"/>
        <dbReference type="ChEBI" id="CHEBI:58608"/>
        <dbReference type="EC" id="2.7.7.41"/>
    </reaction>
</comment>
<dbReference type="PANTHER" id="PTHR46382:SF1">
    <property type="entry name" value="PHOSPHATIDATE CYTIDYLYLTRANSFERASE"/>
    <property type="match status" value="1"/>
</dbReference>
<keyword evidence="16" id="KW-0594">Phospholipid biosynthesis</keyword>
<protein>
    <recommendedName>
        <fullName evidence="7 18">Phosphatidate cytidylyltransferase</fullName>
        <ecNumber evidence="6 18">2.7.7.41</ecNumber>
    </recommendedName>
</protein>
<dbReference type="GO" id="GO:0004605">
    <property type="term" value="F:phosphatidate cytidylyltransferase activity"/>
    <property type="evidence" value="ECO:0007669"/>
    <property type="project" value="UniProtKB-EC"/>
</dbReference>
<comment type="caution">
    <text evidence="20">The sequence shown here is derived from an EMBL/GenBank/DDBJ whole genome shotgun (WGS) entry which is preliminary data.</text>
</comment>
<keyword evidence="21" id="KW-1185">Reference proteome</keyword>
<evidence type="ECO:0000256" key="7">
    <source>
        <dbReference type="ARBA" id="ARBA00019373"/>
    </source>
</evidence>
<evidence type="ECO:0000256" key="1">
    <source>
        <dbReference type="ARBA" id="ARBA00001698"/>
    </source>
</evidence>
<feature type="transmembrane region" description="Helical" evidence="19">
    <location>
        <begin position="121"/>
        <end position="141"/>
    </location>
</feature>
<feature type="transmembrane region" description="Helical" evidence="19">
    <location>
        <begin position="86"/>
        <end position="109"/>
    </location>
</feature>
<evidence type="ECO:0000256" key="4">
    <source>
        <dbReference type="ARBA" id="ARBA00005189"/>
    </source>
</evidence>